<dbReference type="PRINTS" id="PR00756">
    <property type="entry name" value="ALADIPTASE"/>
</dbReference>
<dbReference type="EMBL" id="JACKWZ010000147">
    <property type="protein sequence ID" value="KAF9413928.1"/>
    <property type="molecule type" value="Genomic_DNA"/>
</dbReference>
<feature type="active site" description="Proton acceptor" evidence="15">
    <location>
        <position position="500"/>
    </location>
</feature>
<dbReference type="FunFam" id="1.10.390.10:FF:000013">
    <property type="entry name" value="Aminopeptidase N"/>
    <property type="match status" value="1"/>
</dbReference>
<dbReference type="InterPro" id="IPR027268">
    <property type="entry name" value="Peptidase_M4/M1_CTD_sf"/>
</dbReference>
<accession>A0A835L4U9</accession>
<dbReference type="PANTHER" id="PTHR11533">
    <property type="entry name" value="PROTEASE M1 ZINC METALLOPROTEASE"/>
    <property type="match status" value="1"/>
</dbReference>
<dbReference type="GO" id="GO:0042277">
    <property type="term" value="F:peptide binding"/>
    <property type="evidence" value="ECO:0007669"/>
    <property type="project" value="TreeGrafter"/>
</dbReference>
<sequence length="1050" mass="119577">MICYNNLSKNVVSIGQRMGRVNGDVMTQAHEPLNIMDGTQADYSTKTKRGIYLSKCLAFIILVIFALALVTASLLVYNYAACPKIDQLANVTKYELCHCDQSKLLVLPLTTESSRSVIPLESSTHSSVPNITNLWLPKQVKPEKYFLNITPYIYEGNFTFDGEVTIHLAVVEETKEITFHGVELTIHDIKIHEKDDDHLIYIVRQLEDVPRNFHILTLGSSLEVGKQYILSIKYTGILNDNLHGFYRSSYEEKGVKKPLTRVRKYPKCALNALKPKEKQQLSAKTAKARFGWAVKHQNIDKYDLNNVVWSGISTFQITKTPDTPGRRTAVKCGNSVFAWGCMTDTGVGELVIIDGKMNSSKWIAVTQFQAMDARRAFPCWDEPALKARFTISIARPNNMTSLSNMNIIRQSPHESLPDYTWDHYAESLPMSTYLVAFTVTDFKNMTNNKFSVWARSEAVQSAAFALEIGPKILKEISMLYEEGVSASTDRVHVATVVAHEIAHQWFGNLVTPTWWRDLWLNEGFATYVEYVAVNAVEKSWNITELCVLDIVHNVFQLDALNSSHQLSVEVSASEEADAIFDKISYGKGSALLRMLNHVLKSDVFNAGVTNYLNSKMYGNAEQRDLWSALTSAARKTGDFDADVAVVMDSWTLQTGFPVLTVTRNYENGSLFFKQERFVLINDTFETQKSPIWWIPVSYATASDKDFETTQPKLWLKGEKSLTVNNITMRPEDWFIANVQQTGFYRVNYDLQNWKLLIKILKDPARFQEIHIINRAQLVHWMLPATSLMREAMCLGRLDSQHWHYVLRLLNDAVKEVGWEVSPNESVITSQYRVDLLASACHFEHPDCLENAVRMYTNWMLAPNPDSNNEIHVDLRGIVYCVGVRAGGVREWTFAWDRFKVATAPSERHRLLSVLGCTRSPSLLHRYLEMSLRNDSGIRKQDIVRVFSAVAGTGIGQPIAFNYIRANWQRLRSFVGSLSTINLIVKLVTRRLNQAHEYEELKRFVMESCSDLGRPVQQVLETISSNVQWRDRNYHTIVDWLRAADQAAKLN</sequence>
<dbReference type="Gene3D" id="1.10.390.10">
    <property type="entry name" value="Neutral Protease Domain 2"/>
    <property type="match status" value="1"/>
</dbReference>
<evidence type="ECO:0000256" key="12">
    <source>
        <dbReference type="ARBA" id="ARBA00023136"/>
    </source>
</evidence>
<dbReference type="GO" id="GO:0005615">
    <property type="term" value="C:extracellular space"/>
    <property type="evidence" value="ECO:0007669"/>
    <property type="project" value="TreeGrafter"/>
</dbReference>
<dbReference type="Proteomes" id="UP000648187">
    <property type="component" value="Unassembled WGS sequence"/>
</dbReference>
<evidence type="ECO:0000256" key="3">
    <source>
        <dbReference type="ARBA" id="ARBA00022438"/>
    </source>
</evidence>
<feature type="site" description="Transition state stabilizer" evidence="17">
    <location>
        <position position="585"/>
    </location>
</feature>
<comment type="subcellular location">
    <subcellularLocation>
        <location evidence="1">Cell membrane</location>
        <topology evidence="1">Lipid-anchor</topology>
        <topology evidence="1">GPI-anchor</topology>
    </subcellularLocation>
</comment>
<protein>
    <recommendedName>
        <fullName evidence="24">Aminopeptidase</fullName>
    </recommendedName>
</protein>
<keyword evidence="3" id="KW-0031">Aminopeptidase</keyword>
<name>A0A835L4U9_SPOEX</name>
<evidence type="ECO:0000256" key="2">
    <source>
        <dbReference type="ARBA" id="ARBA00010136"/>
    </source>
</evidence>
<gene>
    <name evidence="22" type="ORF">HW555_008018</name>
</gene>
<evidence type="ECO:0008006" key="24">
    <source>
        <dbReference type="Google" id="ProtNLM"/>
    </source>
</evidence>
<feature type="domain" description="Aminopeptidase N-like N-terminal" evidence="21">
    <location>
        <begin position="141"/>
        <end position="259"/>
    </location>
</feature>
<dbReference type="GO" id="GO:0006508">
    <property type="term" value="P:proteolysis"/>
    <property type="evidence" value="ECO:0007669"/>
    <property type="project" value="UniProtKB-KW"/>
</dbReference>
<keyword evidence="18" id="KW-1133">Transmembrane helix</keyword>
<evidence type="ECO:0000256" key="11">
    <source>
        <dbReference type="ARBA" id="ARBA00023049"/>
    </source>
</evidence>
<dbReference type="InterPro" id="IPR014782">
    <property type="entry name" value="Peptidase_M1_dom"/>
</dbReference>
<dbReference type="SUPFAM" id="SSF55486">
    <property type="entry name" value="Metalloproteases ('zincins'), catalytic domain"/>
    <property type="match status" value="1"/>
</dbReference>
<keyword evidence="4" id="KW-1003">Cell membrane</keyword>
<feature type="domain" description="Aminopeptidase N-like N-terminal" evidence="21">
    <location>
        <begin position="358"/>
        <end position="434"/>
    </location>
</feature>
<keyword evidence="7 16" id="KW-0479">Metal-binding</keyword>
<dbReference type="GO" id="GO:0070006">
    <property type="term" value="F:metalloaminopeptidase activity"/>
    <property type="evidence" value="ECO:0007669"/>
    <property type="project" value="TreeGrafter"/>
</dbReference>
<keyword evidence="10 16" id="KW-0862">Zinc</keyword>
<evidence type="ECO:0000256" key="4">
    <source>
        <dbReference type="ARBA" id="ARBA00022475"/>
    </source>
</evidence>
<feature type="domain" description="ERAP1-like C-terminal" evidence="20">
    <location>
        <begin position="803"/>
        <end position="1023"/>
    </location>
</feature>
<comment type="cofactor">
    <cofactor evidence="16">
        <name>Zn(2+)</name>
        <dbReference type="ChEBI" id="CHEBI:29105"/>
    </cofactor>
    <text evidence="16">Binds 1 zinc ion per subunit.</text>
</comment>
<evidence type="ECO:0000259" key="20">
    <source>
        <dbReference type="Pfam" id="PF11838"/>
    </source>
</evidence>
<proteinExistence type="inferred from homology"/>
<evidence type="ECO:0000313" key="23">
    <source>
        <dbReference type="Proteomes" id="UP000648187"/>
    </source>
</evidence>
<dbReference type="Pfam" id="PF01433">
    <property type="entry name" value="Peptidase_M1"/>
    <property type="match status" value="1"/>
</dbReference>
<dbReference type="InterPro" id="IPR042097">
    <property type="entry name" value="Aminopeptidase_N-like_N_sf"/>
</dbReference>
<dbReference type="CDD" id="cd09601">
    <property type="entry name" value="M1_APN-Q_like"/>
    <property type="match status" value="1"/>
</dbReference>
<dbReference type="InterPro" id="IPR024571">
    <property type="entry name" value="ERAP1-like_C_dom"/>
</dbReference>
<dbReference type="FunFam" id="2.60.40.1910:FF:000008">
    <property type="entry name" value="Aminopeptidase"/>
    <property type="match status" value="1"/>
</dbReference>
<reference evidence="22" key="1">
    <citation type="submission" date="2020-08" db="EMBL/GenBank/DDBJ databases">
        <title>Spodoptera exigua strain:BAW_Kor-Di-RS1 Genome sequencing and assembly.</title>
        <authorList>
            <person name="Kim J."/>
            <person name="Nam H.Y."/>
            <person name="Kwon M."/>
            <person name="Choi J.H."/>
            <person name="Cho S.R."/>
            <person name="Kim G.-H."/>
        </authorList>
    </citation>
    <scope>NUCLEOTIDE SEQUENCE</scope>
    <source>
        <strain evidence="22">BAW_Kor-Di-RS1</strain>
        <tissue evidence="22">Whole-body</tissue>
    </source>
</reference>
<keyword evidence="9" id="KW-0378">Hydrolase</keyword>
<evidence type="ECO:0000256" key="13">
    <source>
        <dbReference type="ARBA" id="ARBA00023180"/>
    </source>
</evidence>
<dbReference type="InterPro" id="IPR050344">
    <property type="entry name" value="Peptidase_M1_aminopeptidases"/>
</dbReference>
<keyword evidence="11" id="KW-0482">Metalloprotease</keyword>
<evidence type="ECO:0000259" key="21">
    <source>
        <dbReference type="Pfam" id="PF17900"/>
    </source>
</evidence>
<dbReference type="AlphaFoldDB" id="A0A835L4U9"/>
<evidence type="ECO:0000256" key="15">
    <source>
        <dbReference type="PIRSR" id="PIRSR634016-1"/>
    </source>
</evidence>
<keyword evidence="14" id="KW-0449">Lipoprotein</keyword>
<evidence type="ECO:0000256" key="10">
    <source>
        <dbReference type="ARBA" id="ARBA00022833"/>
    </source>
</evidence>
<dbReference type="InterPro" id="IPR001930">
    <property type="entry name" value="Peptidase_M1"/>
</dbReference>
<feature type="binding site" evidence="16">
    <location>
        <position position="522"/>
    </location>
    <ligand>
        <name>Zn(2+)</name>
        <dbReference type="ChEBI" id="CHEBI:29105"/>
        <note>catalytic</note>
    </ligand>
</feature>
<dbReference type="Gene3D" id="2.60.40.1730">
    <property type="entry name" value="tricorn interacting facor f3 domain"/>
    <property type="match status" value="2"/>
</dbReference>
<feature type="binding site" evidence="16">
    <location>
        <position position="503"/>
    </location>
    <ligand>
        <name>Zn(2+)</name>
        <dbReference type="ChEBI" id="CHEBI:29105"/>
        <note>catalytic</note>
    </ligand>
</feature>
<evidence type="ECO:0000259" key="19">
    <source>
        <dbReference type="Pfam" id="PF01433"/>
    </source>
</evidence>
<dbReference type="SUPFAM" id="SSF63737">
    <property type="entry name" value="Leukotriene A4 hydrolase N-terminal domain"/>
    <property type="match status" value="2"/>
</dbReference>
<organism evidence="22 23">
    <name type="scientific">Spodoptera exigua</name>
    <name type="common">Beet armyworm</name>
    <name type="synonym">Noctua fulgens</name>
    <dbReference type="NCBI Taxonomy" id="7107"/>
    <lineage>
        <taxon>Eukaryota</taxon>
        <taxon>Metazoa</taxon>
        <taxon>Ecdysozoa</taxon>
        <taxon>Arthropoda</taxon>
        <taxon>Hexapoda</taxon>
        <taxon>Insecta</taxon>
        <taxon>Pterygota</taxon>
        <taxon>Neoptera</taxon>
        <taxon>Endopterygota</taxon>
        <taxon>Lepidoptera</taxon>
        <taxon>Glossata</taxon>
        <taxon>Ditrysia</taxon>
        <taxon>Noctuoidea</taxon>
        <taxon>Noctuidae</taxon>
        <taxon>Amphipyrinae</taxon>
        <taxon>Spodoptera</taxon>
    </lineage>
</organism>
<dbReference type="InterPro" id="IPR045357">
    <property type="entry name" value="Aminopeptidase_N-like_N"/>
</dbReference>
<evidence type="ECO:0000256" key="16">
    <source>
        <dbReference type="PIRSR" id="PIRSR634016-3"/>
    </source>
</evidence>
<dbReference type="Pfam" id="PF11838">
    <property type="entry name" value="ERAP1_C"/>
    <property type="match status" value="1"/>
</dbReference>
<evidence type="ECO:0000256" key="7">
    <source>
        <dbReference type="ARBA" id="ARBA00022723"/>
    </source>
</evidence>
<dbReference type="PANTHER" id="PTHR11533:SF294">
    <property type="entry name" value="THYROTROPIN-RELEASING HORMONE-DEGRADING ECTOENZYME"/>
    <property type="match status" value="1"/>
</dbReference>
<dbReference type="GO" id="GO:0008270">
    <property type="term" value="F:zinc ion binding"/>
    <property type="evidence" value="ECO:0007669"/>
    <property type="project" value="InterPro"/>
</dbReference>
<feature type="transmembrane region" description="Helical" evidence="18">
    <location>
        <begin position="56"/>
        <end position="80"/>
    </location>
</feature>
<keyword evidence="18" id="KW-0812">Transmembrane</keyword>
<keyword evidence="23" id="KW-1185">Reference proteome</keyword>
<evidence type="ECO:0000256" key="5">
    <source>
        <dbReference type="ARBA" id="ARBA00022622"/>
    </source>
</evidence>
<evidence type="ECO:0000256" key="9">
    <source>
        <dbReference type="ARBA" id="ARBA00022801"/>
    </source>
</evidence>
<dbReference type="GO" id="GO:0005737">
    <property type="term" value="C:cytoplasm"/>
    <property type="evidence" value="ECO:0007669"/>
    <property type="project" value="TreeGrafter"/>
</dbReference>
<dbReference type="Pfam" id="PF17900">
    <property type="entry name" value="Peptidase_M1_N"/>
    <property type="match status" value="2"/>
</dbReference>
<evidence type="ECO:0000256" key="17">
    <source>
        <dbReference type="PIRSR" id="PIRSR634016-4"/>
    </source>
</evidence>
<feature type="domain" description="Peptidase M1 membrane alanine aminopeptidase" evidence="19">
    <location>
        <begin position="470"/>
        <end position="650"/>
    </location>
</feature>
<dbReference type="GO" id="GO:0043171">
    <property type="term" value="P:peptide catabolic process"/>
    <property type="evidence" value="ECO:0007669"/>
    <property type="project" value="TreeGrafter"/>
</dbReference>
<dbReference type="GO" id="GO:0098552">
    <property type="term" value="C:side of membrane"/>
    <property type="evidence" value="ECO:0007669"/>
    <property type="project" value="UniProtKB-KW"/>
</dbReference>
<keyword evidence="13" id="KW-0325">Glycoprotein</keyword>
<keyword evidence="8" id="KW-0732">Signal</keyword>
<evidence type="ECO:0000256" key="8">
    <source>
        <dbReference type="ARBA" id="ARBA00022729"/>
    </source>
</evidence>
<keyword evidence="12 18" id="KW-0472">Membrane</keyword>
<evidence type="ECO:0000256" key="14">
    <source>
        <dbReference type="ARBA" id="ARBA00023288"/>
    </source>
</evidence>
<evidence type="ECO:0000313" key="22">
    <source>
        <dbReference type="EMBL" id="KAF9413928.1"/>
    </source>
</evidence>
<evidence type="ECO:0000256" key="6">
    <source>
        <dbReference type="ARBA" id="ARBA00022670"/>
    </source>
</evidence>
<feature type="binding site" evidence="16">
    <location>
        <position position="499"/>
    </location>
    <ligand>
        <name>Zn(2+)</name>
        <dbReference type="ChEBI" id="CHEBI:29105"/>
        <note>catalytic</note>
    </ligand>
</feature>
<dbReference type="InterPro" id="IPR034016">
    <property type="entry name" value="M1_APN-typ"/>
</dbReference>
<evidence type="ECO:0000256" key="1">
    <source>
        <dbReference type="ARBA" id="ARBA00004609"/>
    </source>
</evidence>
<dbReference type="Gene3D" id="1.25.50.20">
    <property type="match status" value="1"/>
</dbReference>
<dbReference type="Gene3D" id="2.60.40.1910">
    <property type="match status" value="1"/>
</dbReference>
<evidence type="ECO:0000256" key="18">
    <source>
        <dbReference type="SAM" id="Phobius"/>
    </source>
</evidence>
<comment type="similarity">
    <text evidence="2">Belongs to the peptidase M1 family.</text>
</comment>
<keyword evidence="6" id="KW-0645">Protease</keyword>
<keyword evidence="5" id="KW-0336">GPI-anchor</keyword>
<dbReference type="GO" id="GO:0005886">
    <property type="term" value="C:plasma membrane"/>
    <property type="evidence" value="ECO:0007669"/>
    <property type="project" value="UniProtKB-SubCell"/>
</dbReference>
<comment type="caution">
    <text evidence="22">The sequence shown here is derived from an EMBL/GenBank/DDBJ whole genome shotgun (WGS) entry which is preliminary data.</text>
</comment>